<organism evidence="1">
    <name type="scientific">uncultured Sphingomonadaceae bacterium</name>
    <dbReference type="NCBI Taxonomy" id="169976"/>
    <lineage>
        <taxon>Bacteria</taxon>
        <taxon>Pseudomonadati</taxon>
        <taxon>Pseudomonadota</taxon>
        <taxon>Alphaproteobacteria</taxon>
        <taxon>Sphingomonadales</taxon>
        <taxon>Sphingomonadaceae</taxon>
        <taxon>environmental samples</taxon>
    </lineage>
</organism>
<reference evidence="1" key="1">
    <citation type="submission" date="2020-02" db="EMBL/GenBank/DDBJ databases">
        <authorList>
            <person name="Meier V. D."/>
        </authorList>
    </citation>
    <scope>NUCLEOTIDE SEQUENCE</scope>
    <source>
        <strain evidence="1">AVDCRST_MAG39</strain>
    </source>
</reference>
<dbReference type="InterPro" id="IPR051781">
    <property type="entry name" value="Metallo-dep_Hydrolase"/>
</dbReference>
<protein>
    <recommendedName>
        <fullName evidence="2">Amidohydrolase-related domain-containing protein</fullName>
    </recommendedName>
</protein>
<dbReference type="SUPFAM" id="SSF51556">
    <property type="entry name" value="Metallo-dependent hydrolases"/>
    <property type="match status" value="1"/>
</dbReference>
<name>A0A6J4T714_9SPHN</name>
<dbReference type="Gene3D" id="3.20.20.140">
    <property type="entry name" value="Metal-dependent hydrolases"/>
    <property type="match status" value="1"/>
</dbReference>
<dbReference type="PANTHER" id="PTHR43135:SF3">
    <property type="entry name" value="ALPHA-D-RIBOSE 1-METHYLPHOSPHONATE 5-TRIPHOSPHATE DIPHOSPHATASE"/>
    <property type="match status" value="1"/>
</dbReference>
<accession>A0A6J4T714</accession>
<gene>
    <name evidence="1" type="ORF">AVDCRST_MAG39-2264</name>
</gene>
<dbReference type="AlphaFoldDB" id="A0A6J4T714"/>
<evidence type="ECO:0008006" key="2">
    <source>
        <dbReference type="Google" id="ProtNLM"/>
    </source>
</evidence>
<dbReference type="EMBL" id="CADCVW010000093">
    <property type="protein sequence ID" value="CAA9514834.1"/>
    <property type="molecule type" value="Genomic_DNA"/>
</dbReference>
<proteinExistence type="predicted"/>
<dbReference type="PANTHER" id="PTHR43135">
    <property type="entry name" value="ALPHA-D-RIBOSE 1-METHYLPHOSPHONATE 5-TRIPHOSPHATE DIPHOSPHATASE"/>
    <property type="match status" value="1"/>
</dbReference>
<dbReference type="InterPro" id="IPR032466">
    <property type="entry name" value="Metal_Hydrolase"/>
</dbReference>
<sequence length="178" mass="18440">MRAVEANGAGAVKLYLLNHDTAKSNGLSGEAFDAAAAEAKRQKLRALVHVESAADFRRAVRAGVAGIVHTPYAQPSTALPAANYLLTAADAAAARAAGVVVPTLNPPLATLDGEKLAAVRDVQRRNLLLLRDAGVPLALGADSQSSDMHDELTPLRGFTLFDGAAVLRMATAHGARLT</sequence>
<evidence type="ECO:0000313" key="1">
    <source>
        <dbReference type="EMBL" id="CAA9514834.1"/>
    </source>
</evidence>